<dbReference type="GO" id="GO:0000155">
    <property type="term" value="F:phosphorelay sensor kinase activity"/>
    <property type="evidence" value="ECO:0007669"/>
    <property type="project" value="InterPro"/>
</dbReference>
<keyword evidence="3 6" id="KW-0597">Phosphoprotein</keyword>
<dbReference type="GeneID" id="8849860"/>
<keyword evidence="12" id="KW-1185">Reference proteome</keyword>
<keyword evidence="8" id="KW-0472">Membrane</keyword>
<evidence type="ECO:0000259" key="10">
    <source>
        <dbReference type="PROSITE" id="PS50110"/>
    </source>
</evidence>
<feature type="domain" description="Histidine kinase" evidence="9">
    <location>
        <begin position="297"/>
        <end position="532"/>
    </location>
</feature>
<feature type="compositionally biased region" description="Polar residues" evidence="7">
    <location>
        <begin position="66"/>
        <end position="79"/>
    </location>
</feature>
<dbReference type="GO" id="GO:0009927">
    <property type="term" value="F:histidine phosphotransfer kinase activity"/>
    <property type="evidence" value="ECO:0007669"/>
    <property type="project" value="TreeGrafter"/>
</dbReference>
<evidence type="ECO:0000259" key="9">
    <source>
        <dbReference type="PROSITE" id="PS50109"/>
    </source>
</evidence>
<feature type="transmembrane region" description="Helical" evidence="8">
    <location>
        <begin position="126"/>
        <end position="144"/>
    </location>
</feature>
<dbReference type="CDD" id="cd17546">
    <property type="entry name" value="REC_hyHK_CKI1_RcsC-like"/>
    <property type="match status" value="1"/>
</dbReference>
<evidence type="ECO:0000313" key="11">
    <source>
        <dbReference type="EMBL" id="EFC48399.1"/>
    </source>
</evidence>
<sequence>MEPTSSTTFINGSTTTSSSTRCGSTSSKQIPTEEEVKSSNIPSITISDRNNDISSNKSASSSPKNETNNNMIYSKNYNSKVDHPNQPQEEAIDDMMVKIFTHKNVIVVVFSCIYVCSLMYTYSAKGWQGTMLNLFLTLAQMYLNKNNIKSTMSLDFAKADSSEKPRLIVSLAILTVRYFIFPKNKITFIPPTFMWFVGANKMYDEHNNFWGLLPVYYLTCLYGGVGMVITFRELIENGFDTFVDSLCETVSLTCCIWIFTYYRVNVTGYLKQKVEILEETSMKLESALASKNTFMAHISHEFRCPLLSSLGSLELLKETYLSVKQNELVDMIISSNNVLLMLIEEILQLMKVEFDSRQKNATELIKANFKKFSLGECLKSLQNIVTGYSNHFSVNLKFDFDQVNHIHVISNPSSLHQILSNLITNAIKASKRDDTVELTASVIETVHDETQESIVKIQFKVTDYGYGIPESKLDAIFEPFVQLHNVNESHVPSSGLGLTTVLQFIQQMEGTIHVESQIGKGSTFTVTLPLKVLKNDSPKGVDEYSDWENSGAKMSFTVQQRYLSLISNVHELSDDHSSDTSSITDSKFNKIIIAEDNIINRKVIFKLVESIGYSADLVTDGRELVDHFDIHHHKLVITDLNMPNMNGIQAAQELKKRHGNAAKIILLTGNSAIDIKSLNGIVDGLVQKPCSKEDLKKCISLYCED</sequence>
<dbReference type="STRING" id="5762.D2V4J9"/>
<gene>
    <name evidence="11" type="ORF">NAEGRDRAFT_63756</name>
</gene>
<dbReference type="InterPro" id="IPR011006">
    <property type="entry name" value="CheY-like_superfamily"/>
</dbReference>
<dbReference type="InterPro" id="IPR003661">
    <property type="entry name" value="HisK_dim/P_dom"/>
</dbReference>
<evidence type="ECO:0000256" key="2">
    <source>
        <dbReference type="ARBA" id="ARBA00012438"/>
    </source>
</evidence>
<proteinExistence type="predicted"/>
<keyword evidence="8" id="KW-1133">Transmembrane helix</keyword>
<feature type="compositionally biased region" description="Polar residues" evidence="7">
    <location>
        <begin position="38"/>
        <end position="48"/>
    </location>
</feature>
<dbReference type="Pfam" id="PF00072">
    <property type="entry name" value="Response_reg"/>
    <property type="match status" value="1"/>
</dbReference>
<dbReference type="OrthoDB" id="60033at2759"/>
<dbReference type="Gene3D" id="3.30.565.10">
    <property type="entry name" value="Histidine kinase-like ATPase, C-terminal domain"/>
    <property type="match status" value="1"/>
</dbReference>
<dbReference type="Gene3D" id="3.40.50.2300">
    <property type="match status" value="1"/>
</dbReference>
<evidence type="ECO:0000256" key="4">
    <source>
        <dbReference type="ARBA" id="ARBA00022679"/>
    </source>
</evidence>
<organism evidence="12">
    <name type="scientific">Naegleria gruberi</name>
    <name type="common">Amoeba</name>
    <dbReference type="NCBI Taxonomy" id="5762"/>
    <lineage>
        <taxon>Eukaryota</taxon>
        <taxon>Discoba</taxon>
        <taxon>Heterolobosea</taxon>
        <taxon>Tetramitia</taxon>
        <taxon>Eutetramitia</taxon>
        <taxon>Vahlkampfiidae</taxon>
        <taxon>Naegleria</taxon>
    </lineage>
</organism>
<comment type="catalytic activity">
    <reaction evidence="1">
        <text>ATP + protein L-histidine = ADP + protein N-phospho-L-histidine.</text>
        <dbReference type="EC" id="2.7.13.3"/>
    </reaction>
</comment>
<dbReference type="SUPFAM" id="SSF47384">
    <property type="entry name" value="Homodimeric domain of signal transducing histidine kinase"/>
    <property type="match status" value="1"/>
</dbReference>
<keyword evidence="8" id="KW-0812">Transmembrane</keyword>
<dbReference type="KEGG" id="ngr:NAEGRDRAFT_63756"/>
<dbReference type="SMART" id="SM00388">
    <property type="entry name" value="HisKA"/>
    <property type="match status" value="1"/>
</dbReference>
<dbReference type="PROSITE" id="PS50109">
    <property type="entry name" value="HIS_KIN"/>
    <property type="match status" value="1"/>
</dbReference>
<evidence type="ECO:0000256" key="6">
    <source>
        <dbReference type="PROSITE-ProRule" id="PRU00169"/>
    </source>
</evidence>
<accession>D2V4J9</accession>
<dbReference type="PROSITE" id="PS50110">
    <property type="entry name" value="RESPONSE_REGULATORY"/>
    <property type="match status" value="1"/>
</dbReference>
<name>D2V4J9_NAEGR</name>
<dbReference type="EC" id="2.7.13.3" evidence="2"/>
<dbReference type="InterPro" id="IPR003594">
    <property type="entry name" value="HATPase_dom"/>
</dbReference>
<feature type="compositionally biased region" description="Low complexity" evidence="7">
    <location>
        <begin position="1"/>
        <end position="27"/>
    </location>
</feature>
<feature type="transmembrane region" description="Helical" evidence="8">
    <location>
        <begin position="104"/>
        <end position="120"/>
    </location>
</feature>
<protein>
    <recommendedName>
        <fullName evidence="2">histidine kinase</fullName>
        <ecNumber evidence="2">2.7.13.3</ecNumber>
    </recommendedName>
</protein>
<dbReference type="SMART" id="SM00387">
    <property type="entry name" value="HATPase_c"/>
    <property type="match status" value="1"/>
</dbReference>
<dbReference type="Pfam" id="PF00512">
    <property type="entry name" value="HisKA"/>
    <property type="match status" value="1"/>
</dbReference>
<keyword evidence="4" id="KW-0808">Transferase</keyword>
<keyword evidence="5" id="KW-0418">Kinase</keyword>
<feature type="compositionally biased region" description="Low complexity" evidence="7">
    <location>
        <begin position="52"/>
        <end position="65"/>
    </location>
</feature>
<dbReference type="InParanoid" id="D2V4J9"/>
<dbReference type="RefSeq" id="XP_002681143.1">
    <property type="nucleotide sequence ID" value="XM_002681097.1"/>
</dbReference>
<dbReference type="InterPro" id="IPR036890">
    <property type="entry name" value="HATPase_C_sf"/>
</dbReference>
<dbReference type="Pfam" id="PF02518">
    <property type="entry name" value="HATPase_c"/>
    <property type="match status" value="1"/>
</dbReference>
<dbReference type="SUPFAM" id="SSF55874">
    <property type="entry name" value="ATPase domain of HSP90 chaperone/DNA topoisomerase II/histidine kinase"/>
    <property type="match status" value="1"/>
</dbReference>
<dbReference type="InterPro" id="IPR036097">
    <property type="entry name" value="HisK_dim/P_sf"/>
</dbReference>
<dbReference type="EMBL" id="GG738851">
    <property type="protein sequence ID" value="EFC48399.1"/>
    <property type="molecule type" value="Genomic_DNA"/>
</dbReference>
<dbReference type="InterPro" id="IPR005467">
    <property type="entry name" value="His_kinase_dom"/>
</dbReference>
<dbReference type="PRINTS" id="PR00344">
    <property type="entry name" value="BCTRLSENSOR"/>
</dbReference>
<evidence type="ECO:0000256" key="3">
    <source>
        <dbReference type="ARBA" id="ARBA00022553"/>
    </source>
</evidence>
<feature type="region of interest" description="Disordered" evidence="7">
    <location>
        <begin position="1"/>
        <end position="86"/>
    </location>
</feature>
<feature type="transmembrane region" description="Helical" evidence="8">
    <location>
        <begin position="209"/>
        <end position="230"/>
    </location>
</feature>
<dbReference type="GO" id="GO:0005886">
    <property type="term" value="C:plasma membrane"/>
    <property type="evidence" value="ECO:0007669"/>
    <property type="project" value="TreeGrafter"/>
</dbReference>
<evidence type="ECO:0000313" key="12">
    <source>
        <dbReference type="Proteomes" id="UP000006671"/>
    </source>
</evidence>
<evidence type="ECO:0000256" key="7">
    <source>
        <dbReference type="SAM" id="MobiDB-lite"/>
    </source>
</evidence>
<dbReference type="eggNOG" id="KOG0519">
    <property type="taxonomic scope" value="Eukaryota"/>
</dbReference>
<evidence type="ECO:0000256" key="1">
    <source>
        <dbReference type="ARBA" id="ARBA00000085"/>
    </source>
</evidence>
<dbReference type="Gene3D" id="1.10.287.130">
    <property type="match status" value="1"/>
</dbReference>
<dbReference type="SUPFAM" id="SSF52172">
    <property type="entry name" value="CheY-like"/>
    <property type="match status" value="1"/>
</dbReference>
<dbReference type="SMART" id="SM00448">
    <property type="entry name" value="REC"/>
    <property type="match status" value="1"/>
</dbReference>
<evidence type="ECO:0000256" key="5">
    <source>
        <dbReference type="ARBA" id="ARBA00022777"/>
    </source>
</evidence>
<reference evidence="11 12" key="1">
    <citation type="journal article" date="2010" name="Cell">
        <title>The genome of Naegleria gruberi illuminates early eukaryotic versatility.</title>
        <authorList>
            <person name="Fritz-Laylin L.K."/>
            <person name="Prochnik S.E."/>
            <person name="Ginger M.L."/>
            <person name="Dacks J.B."/>
            <person name="Carpenter M.L."/>
            <person name="Field M.C."/>
            <person name="Kuo A."/>
            <person name="Paredez A."/>
            <person name="Chapman J."/>
            <person name="Pham J."/>
            <person name="Shu S."/>
            <person name="Neupane R."/>
            <person name="Cipriano M."/>
            <person name="Mancuso J."/>
            <person name="Tu H."/>
            <person name="Salamov A."/>
            <person name="Lindquist E."/>
            <person name="Shapiro H."/>
            <person name="Lucas S."/>
            <person name="Grigoriev I.V."/>
            <person name="Cande W.Z."/>
            <person name="Fulton C."/>
            <person name="Rokhsar D.S."/>
            <person name="Dawson S.C."/>
        </authorList>
    </citation>
    <scope>NUCLEOTIDE SEQUENCE [LARGE SCALE GENOMIC DNA]</scope>
    <source>
        <strain evidence="11 12">NEG-M</strain>
    </source>
</reference>
<dbReference type="InterPro" id="IPR004358">
    <property type="entry name" value="Sig_transdc_His_kin-like_C"/>
</dbReference>
<dbReference type="InterPro" id="IPR001789">
    <property type="entry name" value="Sig_transdc_resp-reg_receiver"/>
</dbReference>
<dbReference type="PANTHER" id="PTHR43047">
    <property type="entry name" value="TWO-COMPONENT HISTIDINE PROTEIN KINASE"/>
    <property type="match status" value="1"/>
</dbReference>
<dbReference type="VEuPathDB" id="AmoebaDB:NAEGRDRAFT_63756"/>
<dbReference type="Proteomes" id="UP000006671">
    <property type="component" value="Unassembled WGS sequence"/>
</dbReference>
<evidence type="ECO:0000256" key="8">
    <source>
        <dbReference type="SAM" id="Phobius"/>
    </source>
</evidence>
<feature type="modified residue" description="4-aspartylphosphate" evidence="6">
    <location>
        <position position="639"/>
    </location>
</feature>
<dbReference type="AlphaFoldDB" id="D2V4J9"/>
<dbReference type="PANTHER" id="PTHR43047:SF69">
    <property type="entry name" value="HISTIDINE KINASE CONTAINING CHEY-HOMOLOGOUS RECEIVER DOMAIN-RELATED"/>
    <property type="match status" value="1"/>
</dbReference>
<feature type="domain" description="Response regulatory" evidence="10">
    <location>
        <begin position="590"/>
        <end position="703"/>
    </location>
</feature>